<keyword evidence="3 8" id="KW-0347">Helicase</keyword>
<evidence type="ECO:0000256" key="4">
    <source>
        <dbReference type="ARBA" id="ARBA00022840"/>
    </source>
</evidence>
<dbReference type="SMART" id="SM00490">
    <property type="entry name" value="HELICc"/>
    <property type="match status" value="1"/>
</dbReference>
<evidence type="ECO:0000256" key="3">
    <source>
        <dbReference type="ARBA" id="ARBA00022806"/>
    </source>
</evidence>
<feature type="region of interest" description="Disordered" evidence="5">
    <location>
        <begin position="56"/>
        <end position="80"/>
    </location>
</feature>
<accession>A0ABN0B111</accession>
<dbReference type="PROSITE" id="PS51194">
    <property type="entry name" value="HELICASE_CTER"/>
    <property type="match status" value="1"/>
</dbReference>
<dbReference type="Pfam" id="PF12029">
    <property type="entry name" value="DUF3516"/>
    <property type="match status" value="1"/>
</dbReference>
<dbReference type="InterPro" id="IPR014001">
    <property type="entry name" value="Helicase_ATP-bd"/>
</dbReference>
<dbReference type="InterPro" id="IPR027417">
    <property type="entry name" value="P-loop_NTPase"/>
</dbReference>
<evidence type="ECO:0000259" key="6">
    <source>
        <dbReference type="PROSITE" id="PS51192"/>
    </source>
</evidence>
<dbReference type="Proteomes" id="UP000004431">
    <property type="component" value="Unassembled WGS sequence"/>
</dbReference>
<sequence length="916" mass="102212">PQTSHHDARANADAAAIDAPAATDAAAADADEMADDTPCSSLLDFLYDTDDDNDGDGAAVVDGTAEGDSDADTQSSTQSRKFVPKDLDDALEWYMSWAHERGIDLWDHQIDALLSIASGNHVILGTPTGSGKSMVAIGIAFFCLCQDRVMYYTAPIKALVSEKFFNLVDLFGKDLVGMITGDVVINSSAPIICCTEEILAMDALRWGTDSDISYVCMDEFHYFGDSARGWAWQVPLLTLPNTQFLLMSATLGDTSAIQAQLERDTARSCDCISHAKRPVELVYSYVTSPLDVTVIQALHEHKAPMYIVHFAQDQAHKSAQALSCLSVITPEQKAAIKQQISHVRFTTAFGVTLKRLLLCGVGIHHAGMLPRYRLCVERLSQKGLLPVICGTDTLGVGINVPIHTVIFSALAKFDGRRARLLRAREFHQIAGRAGRAGFDSEGVVYALATPYEIERLKAQAKAAGDPRKLRRIKLPTPPEGYVSWNKKTFETLITKEPEVLHAHLKITHAFILSQMEQQGDAYQRIVDIIMRSLQTDEQKQKLIARAQEIIATLIDGGVIERIPDDPGDVWGKAQYQCSVEMPEDFALDQPLSPFVLAALELLDKNDPQYALDVVSLVESSLDNPVQIMKMLERQARDRAWAEMKMQGVDYEERMERIEEVTYDQPLCDLISSAYERYCEKVPWARDFLPHPKSIVRLMVESGANFKGFVQQINVSRSEGLLLRYLSDAWRVLERTIPDDAKTEELEAITSWLHLIVRTTDSSLIDEWDGTLTNETDEKAPSVHESIVQDRRGLQILIHNALFARVRAAAARDIDALNALDGAWGWYGRVWQAFLDTYYQEHEYILLDANARSNAYIVFDESEEETRHCWHVRQILKDEDDDCDFAIVADVDIVATQQTGELTCTAYRACSIDELVG</sequence>
<evidence type="ECO:0000256" key="1">
    <source>
        <dbReference type="ARBA" id="ARBA00022741"/>
    </source>
</evidence>
<organism evidence="8 9">
    <name type="scientific">Fannyhessea vaginae PB189-T1-4</name>
    <dbReference type="NCBI Taxonomy" id="866774"/>
    <lineage>
        <taxon>Bacteria</taxon>
        <taxon>Bacillati</taxon>
        <taxon>Actinomycetota</taxon>
        <taxon>Coriobacteriia</taxon>
        <taxon>Coriobacteriales</taxon>
        <taxon>Atopobiaceae</taxon>
        <taxon>Fannyhessea</taxon>
    </lineage>
</organism>
<dbReference type="Pfam" id="PF00270">
    <property type="entry name" value="DEAD"/>
    <property type="match status" value="1"/>
</dbReference>
<keyword evidence="4" id="KW-0067">ATP-binding</keyword>
<dbReference type="PROSITE" id="PS51192">
    <property type="entry name" value="HELICASE_ATP_BIND_1"/>
    <property type="match status" value="1"/>
</dbReference>
<reference evidence="8 9" key="1">
    <citation type="submission" date="2010-08" db="EMBL/GenBank/DDBJ databases">
        <authorList>
            <person name="Durkin A.S."/>
            <person name="Madupu R."/>
            <person name="Torralba M."/>
            <person name="Gillis M."/>
            <person name="Methe B."/>
            <person name="Sutton G."/>
            <person name="Nelson K.E."/>
        </authorList>
    </citation>
    <scope>NUCLEOTIDE SEQUENCE [LARGE SCALE GENOMIC DNA]</scope>
    <source>
        <strain evidence="8 9">PB189-T1-4</strain>
    </source>
</reference>
<evidence type="ECO:0000256" key="2">
    <source>
        <dbReference type="ARBA" id="ARBA00022801"/>
    </source>
</evidence>
<dbReference type="SMART" id="SM00487">
    <property type="entry name" value="DEXDc"/>
    <property type="match status" value="1"/>
</dbReference>
<dbReference type="PANTHER" id="PTHR12131:SF1">
    <property type="entry name" value="ATP-DEPENDENT RNA HELICASE SUPV3L1, MITOCHONDRIAL-RELATED"/>
    <property type="match status" value="1"/>
</dbReference>
<dbReference type="InterPro" id="IPR021904">
    <property type="entry name" value="DUF3516"/>
</dbReference>
<keyword evidence="1" id="KW-0547">Nucleotide-binding</keyword>
<name>A0ABN0B111_9ACTN</name>
<dbReference type="PANTHER" id="PTHR12131">
    <property type="entry name" value="ATP-DEPENDENT RNA AND DNA HELICASE"/>
    <property type="match status" value="1"/>
</dbReference>
<dbReference type="RefSeq" id="WP_006303774.1">
    <property type="nucleotide sequence ID" value="NZ_AEDQ01000015.1"/>
</dbReference>
<dbReference type="InterPro" id="IPR050699">
    <property type="entry name" value="RNA-DNA_Helicase"/>
</dbReference>
<evidence type="ECO:0000256" key="5">
    <source>
        <dbReference type="SAM" id="MobiDB-lite"/>
    </source>
</evidence>
<dbReference type="GO" id="GO:0004386">
    <property type="term" value="F:helicase activity"/>
    <property type="evidence" value="ECO:0007669"/>
    <property type="project" value="UniProtKB-KW"/>
</dbReference>
<feature type="region of interest" description="Disordered" evidence="5">
    <location>
        <begin position="1"/>
        <end position="35"/>
    </location>
</feature>
<dbReference type="SUPFAM" id="SSF52540">
    <property type="entry name" value="P-loop containing nucleoside triphosphate hydrolases"/>
    <property type="match status" value="1"/>
</dbReference>
<feature type="non-terminal residue" evidence="8">
    <location>
        <position position="1"/>
    </location>
</feature>
<protein>
    <submittedName>
        <fullName evidence="8">DEAD/DEAH box helicase</fullName>
    </submittedName>
</protein>
<dbReference type="Pfam" id="PF00271">
    <property type="entry name" value="Helicase_C"/>
    <property type="match status" value="1"/>
</dbReference>
<gene>
    <name evidence="8" type="ORF">HMPREF9248_0736</name>
</gene>
<dbReference type="InterPro" id="IPR011545">
    <property type="entry name" value="DEAD/DEAH_box_helicase_dom"/>
</dbReference>
<keyword evidence="2" id="KW-0378">Hydrolase</keyword>
<evidence type="ECO:0000313" key="8">
    <source>
        <dbReference type="EMBL" id="EFL44464.1"/>
    </source>
</evidence>
<dbReference type="Gene3D" id="3.40.50.300">
    <property type="entry name" value="P-loop containing nucleotide triphosphate hydrolases"/>
    <property type="match status" value="2"/>
</dbReference>
<evidence type="ECO:0000313" key="9">
    <source>
        <dbReference type="Proteomes" id="UP000004431"/>
    </source>
</evidence>
<dbReference type="InterPro" id="IPR001650">
    <property type="entry name" value="Helicase_C-like"/>
</dbReference>
<evidence type="ECO:0000259" key="7">
    <source>
        <dbReference type="PROSITE" id="PS51194"/>
    </source>
</evidence>
<dbReference type="EMBL" id="AEDQ01000015">
    <property type="protein sequence ID" value="EFL44464.1"/>
    <property type="molecule type" value="Genomic_DNA"/>
</dbReference>
<feature type="compositionally biased region" description="Low complexity" evidence="5">
    <location>
        <begin position="11"/>
        <end position="28"/>
    </location>
</feature>
<proteinExistence type="predicted"/>
<feature type="domain" description="Helicase C-terminal" evidence="7">
    <location>
        <begin position="293"/>
        <end position="500"/>
    </location>
</feature>
<feature type="domain" description="Helicase ATP-binding" evidence="6">
    <location>
        <begin position="113"/>
        <end position="269"/>
    </location>
</feature>
<comment type="caution">
    <text evidence="8">The sequence shown here is derived from an EMBL/GenBank/DDBJ whole genome shotgun (WGS) entry which is preliminary data.</text>
</comment>
<keyword evidence="9" id="KW-1185">Reference proteome</keyword>
<feature type="compositionally biased region" description="Basic and acidic residues" evidence="5">
    <location>
        <begin position="1"/>
        <end position="10"/>
    </location>
</feature>